<comment type="caution">
    <text evidence="1">The sequence shown here is derived from an EMBL/GenBank/DDBJ whole genome shotgun (WGS) entry which is preliminary data.</text>
</comment>
<dbReference type="EMBL" id="BAAAFA010000007">
    <property type="protein sequence ID" value="GAA0818713.1"/>
    <property type="molecule type" value="Genomic_DNA"/>
</dbReference>
<accession>A0ABP3WI42</accession>
<reference evidence="2" key="1">
    <citation type="journal article" date="2019" name="Int. J. Syst. Evol. Microbiol.">
        <title>The Global Catalogue of Microorganisms (GCM) 10K type strain sequencing project: providing services to taxonomists for standard genome sequencing and annotation.</title>
        <authorList>
            <consortium name="The Broad Institute Genomics Platform"/>
            <consortium name="The Broad Institute Genome Sequencing Center for Infectious Disease"/>
            <person name="Wu L."/>
            <person name="Ma J."/>
        </authorList>
    </citation>
    <scope>NUCLEOTIDE SEQUENCE [LARGE SCALE GENOMIC DNA]</scope>
    <source>
        <strain evidence="2">JCM 15608</strain>
    </source>
</reference>
<evidence type="ECO:0000313" key="2">
    <source>
        <dbReference type="Proteomes" id="UP001500021"/>
    </source>
</evidence>
<gene>
    <name evidence="1" type="ORF">GCM10009111_21770</name>
</gene>
<keyword evidence="2" id="KW-1185">Reference proteome</keyword>
<protein>
    <recommendedName>
        <fullName evidence="3">Solute-binding protein family 3/N-terminal domain-containing protein</fullName>
    </recommendedName>
</protein>
<evidence type="ECO:0000313" key="1">
    <source>
        <dbReference type="EMBL" id="GAA0818713.1"/>
    </source>
</evidence>
<proteinExistence type="predicted"/>
<name>A0ABP3WI42_9GAMM</name>
<evidence type="ECO:0008006" key="3">
    <source>
        <dbReference type="Google" id="ProtNLM"/>
    </source>
</evidence>
<dbReference type="RefSeq" id="WP_343817445.1">
    <property type="nucleotide sequence ID" value="NZ_BAAAFA010000007.1"/>
</dbReference>
<dbReference type="Proteomes" id="UP001500021">
    <property type="component" value="Unassembled WGS sequence"/>
</dbReference>
<organism evidence="1 2">
    <name type="scientific">Colwellia asteriadis</name>
    <dbReference type="NCBI Taxonomy" id="517723"/>
    <lineage>
        <taxon>Bacteria</taxon>
        <taxon>Pseudomonadati</taxon>
        <taxon>Pseudomonadota</taxon>
        <taxon>Gammaproteobacteria</taxon>
        <taxon>Alteromonadales</taxon>
        <taxon>Colwelliaceae</taxon>
        <taxon>Colwellia</taxon>
    </lineage>
</organism>
<sequence length="246" mass="28092">MFINKRNPLTITDFTGKYAYRDIVEQVLLLQALHRGGYNSPIQLVSVDFYQRRIKLINQGEVHLSATPSWYADIKDKENLFISPPLTQEGEFTAGLYVYEKNEHLLKLSPPNIQSLFAVSNRNWKTDWAALCDMNLAGLIHVGQFPLMTQMLVKGRADFMLAPFYNTPDLSFTQDGFTFKPIPNVRVKLPGSRHFVISKQHPDAKNIYLALTKGLTILRAEGIIKKAYIQSGFFNKAVENWPIINE</sequence>